<dbReference type="HOGENOM" id="CLU_072337_2_0_1"/>
<dbReference type="GO" id="GO:0016020">
    <property type="term" value="C:membrane"/>
    <property type="evidence" value="ECO:0007669"/>
    <property type="project" value="UniProtKB-SubCell"/>
</dbReference>
<feature type="domain" description="G-protein coupled receptors family 1 profile" evidence="15">
    <location>
        <begin position="21"/>
        <end position="242"/>
    </location>
</feature>
<keyword evidence="10" id="KW-0325">Glycoprotein</keyword>
<dbReference type="FunFam" id="1.20.1070.10:FF:000055">
    <property type="entry name" value="Taste receptor type 2"/>
    <property type="match status" value="1"/>
</dbReference>
<dbReference type="Pfam" id="PF05296">
    <property type="entry name" value="TAS2R"/>
    <property type="match status" value="1"/>
</dbReference>
<keyword evidence="11 13" id="KW-0807">Transducer</keyword>
<evidence type="ECO:0000313" key="16">
    <source>
        <dbReference type="Ensembl" id="ENSOCUP00000019638.2"/>
    </source>
</evidence>
<evidence type="ECO:0000256" key="1">
    <source>
        <dbReference type="ARBA" id="ARBA00004141"/>
    </source>
</evidence>
<reference evidence="16 17" key="1">
    <citation type="journal article" date="2011" name="Nature">
        <title>A high-resolution map of human evolutionary constraint using 29 mammals.</title>
        <authorList>
            <person name="Lindblad-Toh K."/>
            <person name="Garber M."/>
            <person name="Zuk O."/>
            <person name="Lin M.F."/>
            <person name="Parker B.J."/>
            <person name="Washietl S."/>
            <person name="Kheradpour P."/>
            <person name="Ernst J."/>
            <person name="Jordan G."/>
            <person name="Mauceli E."/>
            <person name="Ward L.D."/>
            <person name="Lowe C.B."/>
            <person name="Holloway A.K."/>
            <person name="Clamp M."/>
            <person name="Gnerre S."/>
            <person name="Alfoldi J."/>
            <person name="Beal K."/>
            <person name="Chang J."/>
            <person name="Clawson H."/>
            <person name="Cuff J."/>
            <person name="Di Palma F."/>
            <person name="Fitzgerald S."/>
            <person name="Flicek P."/>
            <person name="Guttman M."/>
            <person name="Hubisz M.J."/>
            <person name="Jaffe D.B."/>
            <person name="Jungreis I."/>
            <person name="Kent W.J."/>
            <person name="Kostka D."/>
            <person name="Lara M."/>
            <person name="Martins A.L."/>
            <person name="Massingham T."/>
            <person name="Moltke I."/>
            <person name="Raney B.J."/>
            <person name="Rasmussen M.D."/>
            <person name="Robinson J."/>
            <person name="Stark A."/>
            <person name="Vilella A.J."/>
            <person name="Wen J."/>
            <person name="Xie X."/>
            <person name="Zody M.C."/>
            <person name="Baldwin J."/>
            <person name="Bloom T."/>
            <person name="Chin C.W."/>
            <person name="Heiman D."/>
            <person name="Nicol R."/>
            <person name="Nusbaum C."/>
            <person name="Young S."/>
            <person name="Wilkinson J."/>
            <person name="Worley K.C."/>
            <person name="Kovar C.L."/>
            <person name="Muzny D.M."/>
            <person name="Gibbs R.A."/>
            <person name="Cree A."/>
            <person name="Dihn H.H."/>
            <person name="Fowler G."/>
            <person name="Jhangiani S."/>
            <person name="Joshi V."/>
            <person name="Lee S."/>
            <person name="Lewis L.R."/>
            <person name="Nazareth L.V."/>
            <person name="Okwuonu G."/>
            <person name="Santibanez J."/>
            <person name="Warren W.C."/>
            <person name="Mardis E.R."/>
            <person name="Weinstock G.M."/>
            <person name="Wilson R.K."/>
            <person name="Delehaunty K."/>
            <person name="Dooling D."/>
            <person name="Fronik C."/>
            <person name="Fulton L."/>
            <person name="Fulton B."/>
            <person name="Graves T."/>
            <person name="Minx P."/>
            <person name="Sodergren E."/>
            <person name="Birney E."/>
            <person name="Margulies E.H."/>
            <person name="Herrero J."/>
            <person name="Green E.D."/>
            <person name="Haussler D."/>
            <person name="Siepel A."/>
            <person name="Goldman N."/>
            <person name="Pollard K.S."/>
            <person name="Pedersen J.S."/>
            <person name="Lander E.S."/>
            <person name="Kellis M."/>
        </authorList>
    </citation>
    <scope>NUCLEOTIDE SEQUENCE [LARGE SCALE GENOMIC DNA]</scope>
    <source>
        <strain evidence="17">Thorbecke</strain>
    </source>
</reference>
<keyword evidence="3 13" id="KW-0919">Taste</keyword>
<dbReference type="Ensembl" id="ENSOCUT00000021732.2">
    <property type="protein sequence ID" value="ENSOCUP00000019638.2"/>
    <property type="gene ID" value="ENSOCUG00000026330.2"/>
</dbReference>
<dbReference type="InterPro" id="IPR007960">
    <property type="entry name" value="TAS2R"/>
</dbReference>
<evidence type="ECO:0000256" key="2">
    <source>
        <dbReference type="ARBA" id="ARBA00007376"/>
    </source>
</evidence>
<keyword evidence="6 14" id="KW-1133">Transmembrane helix</keyword>
<dbReference type="GO" id="GO:0004930">
    <property type="term" value="F:G protein-coupled receptor activity"/>
    <property type="evidence" value="ECO:0007669"/>
    <property type="project" value="UniProtKB-KW"/>
</dbReference>
<feature type="transmembrane region" description="Helical" evidence="14">
    <location>
        <begin position="223"/>
        <end position="246"/>
    </location>
</feature>
<dbReference type="AlphaFoldDB" id="G1TRI2"/>
<keyword evidence="5 13" id="KW-0812">Transmembrane</keyword>
<name>G1TRI2_RABIT</name>
<dbReference type="GeneTree" id="ENSGT01150000286975"/>
<dbReference type="PANTHER" id="PTHR11394">
    <property type="entry name" value="TASTE RECEPTOR TYPE 2"/>
    <property type="match status" value="1"/>
</dbReference>
<evidence type="ECO:0000256" key="14">
    <source>
        <dbReference type="SAM" id="Phobius"/>
    </source>
</evidence>
<comment type="similarity">
    <text evidence="2 12">Belongs to the G-protein coupled receptor T2R family.</text>
</comment>
<feature type="transmembrane region" description="Helical" evidence="14">
    <location>
        <begin position="175"/>
        <end position="202"/>
    </location>
</feature>
<keyword evidence="17" id="KW-1185">Reference proteome</keyword>
<dbReference type="PROSITE" id="PS50262">
    <property type="entry name" value="G_PROTEIN_RECEP_F1_2"/>
    <property type="match status" value="1"/>
</dbReference>
<accession>G1TRI2</accession>
<keyword evidence="4 13" id="KW-0716">Sensory transduction</keyword>
<feature type="transmembrane region" description="Helical" evidence="14">
    <location>
        <begin position="80"/>
        <end position="105"/>
    </location>
</feature>
<feature type="transmembrane region" description="Helical" evidence="14">
    <location>
        <begin position="258"/>
        <end position="277"/>
    </location>
</feature>
<dbReference type="PaxDb" id="9986-ENSOCUP00000019638"/>
<organism evidence="16 17">
    <name type="scientific">Oryctolagus cuniculus</name>
    <name type="common">Rabbit</name>
    <dbReference type="NCBI Taxonomy" id="9986"/>
    <lineage>
        <taxon>Eukaryota</taxon>
        <taxon>Metazoa</taxon>
        <taxon>Chordata</taxon>
        <taxon>Craniata</taxon>
        <taxon>Vertebrata</taxon>
        <taxon>Euteleostomi</taxon>
        <taxon>Mammalia</taxon>
        <taxon>Eutheria</taxon>
        <taxon>Euarchontoglires</taxon>
        <taxon>Glires</taxon>
        <taxon>Lagomorpha</taxon>
        <taxon>Leporidae</taxon>
        <taxon>Oryctolagus</taxon>
    </lineage>
</organism>
<evidence type="ECO:0000256" key="10">
    <source>
        <dbReference type="ARBA" id="ARBA00023180"/>
    </source>
</evidence>
<reference evidence="16" key="2">
    <citation type="submission" date="2025-08" db="UniProtKB">
        <authorList>
            <consortium name="Ensembl"/>
        </authorList>
    </citation>
    <scope>IDENTIFICATION</scope>
    <source>
        <strain evidence="16">Thorbecke</strain>
    </source>
</reference>
<dbReference type="eggNOG" id="ENOG502SKRK">
    <property type="taxonomic scope" value="Eukaryota"/>
</dbReference>
<evidence type="ECO:0000256" key="7">
    <source>
        <dbReference type="ARBA" id="ARBA00023040"/>
    </source>
</evidence>
<dbReference type="InterPro" id="IPR017452">
    <property type="entry name" value="GPCR_Rhodpsn_7TM"/>
</dbReference>
<feature type="transmembrane region" description="Helical" evidence="14">
    <location>
        <begin position="6"/>
        <end position="31"/>
    </location>
</feature>
<evidence type="ECO:0000256" key="11">
    <source>
        <dbReference type="ARBA" id="ARBA00023224"/>
    </source>
</evidence>
<sequence>SVYIILHVIILGFIIGIVSNGFIALVNLIDWIKRRKISSVDQILSALAVSRIGLMCVILLNKLTCVINPVFIFSEIFLKMIYITWAVANHFNIWLTTTLSIFYFLKIVNFSNPAFLYLKQRVEKVVSVILLVSLVLLFSHVALINVNIHICIGGYERNMTCSCNSKDPIHLSRLFLLSYMMFTIIPFTVSLATFLLLILSLWRHLRKMQLSTLGSRDASTKAHFQSLQTMVALLLLYAVFFLVLIIQSWSFDSFLEKHLIIMICYALEMIFFFRPLMHSDSGK</sequence>
<protein>
    <recommendedName>
        <fullName evidence="13">Taste receptor type 2</fullName>
    </recommendedName>
</protein>
<evidence type="ECO:0000256" key="6">
    <source>
        <dbReference type="ARBA" id="ARBA00022989"/>
    </source>
</evidence>
<keyword evidence="9 13" id="KW-0675">Receptor</keyword>
<evidence type="ECO:0000256" key="13">
    <source>
        <dbReference type="RuleBase" id="RU004424"/>
    </source>
</evidence>
<evidence type="ECO:0000256" key="3">
    <source>
        <dbReference type="ARBA" id="ARBA00022480"/>
    </source>
</evidence>
<feature type="transmembrane region" description="Helical" evidence="14">
    <location>
        <begin position="125"/>
        <end position="155"/>
    </location>
</feature>
<dbReference type="GO" id="GO:0033038">
    <property type="term" value="F:bitter taste receptor activity"/>
    <property type="evidence" value="ECO:0007669"/>
    <property type="project" value="InterPro"/>
</dbReference>
<dbReference type="SUPFAM" id="SSF81321">
    <property type="entry name" value="Family A G protein-coupled receptor-like"/>
    <property type="match status" value="1"/>
</dbReference>
<evidence type="ECO:0000256" key="12">
    <source>
        <dbReference type="RuleBase" id="RU004423"/>
    </source>
</evidence>
<proteinExistence type="inferred from homology"/>
<comment type="subcellular location">
    <subcellularLocation>
        <location evidence="1 13">Membrane</location>
        <topology evidence="1 13">Multi-pass membrane protein</topology>
    </subcellularLocation>
</comment>
<evidence type="ECO:0000256" key="8">
    <source>
        <dbReference type="ARBA" id="ARBA00023136"/>
    </source>
</evidence>
<dbReference type="PANTHER" id="PTHR11394:SF23">
    <property type="entry name" value="TASTE RECEPTOR TYPE 2 MEMBER 14"/>
    <property type="match status" value="1"/>
</dbReference>
<evidence type="ECO:0000259" key="15">
    <source>
        <dbReference type="PROSITE" id="PS50262"/>
    </source>
</evidence>
<keyword evidence="7 13" id="KW-0297">G-protein coupled receptor</keyword>
<dbReference type="Proteomes" id="UP000001811">
    <property type="component" value="Unplaced"/>
</dbReference>
<dbReference type="InParanoid" id="G1TRI2"/>
<keyword evidence="8 13" id="KW-0472">Membrane</keyword>
<evidence type="ECO:0000256" key="9">
    <source>
        <dbReference type="ARBA" id="ARBA00023170"/>
    </source>
</evidence>
<evidence type="ECO:0000313" key="17">
    <source>
        <dbReference type="Proteomes" id="UP000001811"/>
    </source>
</evidence>
<reference evidence="16" key="3">
    <citation type="submission" date="2025-09" db="UniProtKB">
        <authorList>
            <consortium name="Ensembl"/>
        </authorList>
    </citation>
    <scope>IDENTIFICATION</scope>
    <source>
        <strain evidence="16">Thorbecke</strain>
    </source>
</reference>
<dbReference type="CDD" id="cd15019">
    <property type="entry name" value="7tm_TAS2R14-like"/>
    <property type="match status" value="1"/>
</dbReference>
<evidence type="ECO:0000256" key="5">
    <source>
        <dbReference type="ARBA" id="ARBA00022692"/>
    </source>
</evidence>
<evidence type="ECO:0000256" key="4">
    <source>
        <dbReference type="ARBA" id="ARBA00022606"/>
    </source>
</evidence>
<dbReference type="Gene3D" id="1.20.1070.10">
    <property type="entry name" value="Rhodopsin 7-helix transmembrane proteins"/>
    <property type="match status" value="1"/>
</dbReference>